<name>A0A2N8HFH1_9BACT</name>
<accession>A0A2N8HFH1</accession>
<comment type="caution">
    <text evidence="1">The sequence shown here is derived from an EMBL/GenBank/DDBJ whole genome shotgun (WGS) entry which is preliminary data.</text>
</comment>
<dbReference type="EMBL" id="PJKA01000006">
    <property type="protein sequence ID" value="PNC19032.1"/>
    <property type="molecule type" value="Genomic_DNA"/>
</dbReference>
<sequence length="64" mass="7484">MNKYVTQLLEAVRKKTGCDTSDAVRWLAEQAGVSERTAWYWKQQEKLRTATEKNLGRIAEKLKR</sequence>
<evidence type="ECO:0000313" key="1">
    <source>
        <dbReference type="EMBL" id="PNC19032.1"/>
    </source>
</evidence>
<gene>
    <name evidence="1" type="ORF">CXU22_04405</name>
</gene>
<evidence type="ECO:0000313" key="2">
    <source>
        <dbReference type="Proteomes" id="UP000236000"/>
    </source>
</evidence>
<dbReference type="AlphaFoldDB" id="A0A2N8HFH1"/>
<organism evidence="1 2">
    <name type="scientific">Akkermansia muciniphila</name>
    <dbReference type="NCBI Taxonomy" id="239935"/>
    <lineage>
        <taxon>Bacteria</taxon>
        <taxon>Pseudomonadati</taxon>
        <taxon>Verrucomicrobiota</taxon>
        <taxon>Verrucomicrobiia</taxon>
        <taxon>Verrucomicrobiales</taxon>
        <taxon>Akkermansiaceae</taxon>
        <taxon>Akkermansia</taxon>
    </lineage>
</organism>
<protein>
    <submittedName>
        <fullName evidence="1">Uncharacterized protein</fullName>
    </submittedName>
</protein>
<dbReference type="RefSeq" id="WP_102712917.1">
    <property type="nucleotide sequence ID" value="NZ_CABMLK010000003.1"/>
</dbReference>
<reference evidence="1 2" key="1">
    <citation type="journal article" date="2017" name="BMC Genomics">
        <title>Genome sequencing of 39 Akkermansia muciniphila isolates reveals its population structure, genomic and functional diverisity, and global distribution in mammalian gut microbiotas.</title>
        <authorList>
            <person name="Guo X."/>
            <person name="Li S."/>
            <person name="Zhang J."/>
            <person name="Wu F."/>
            <person name="Li X."/>
            <person name="Wu D."/>
            <person name="Zhang M."/>
            <person name="Ou Z."/>
            <person name="Jie Z."/>
            <person name="Yan Q."/>
            <person name="Li P."/>
            <person name="Yi J."/>
            <person name="Peng Y."/>
        </authorList>
    </citation>
    <scope>NUCLEOTIDE SEQUENCE [LARGE SCALE GENOMIC DNA]</scope>
    <source>
        <strain evidence="1 2">GP24</strain>
    </source>
</reference>
<proteinExistence type="predicted"/>
<dbReference type="Proteomes" id="UP000236000">
    <property type="component" value="Unassembled WGS sequence"/>
</dbReference>